<keyword evidence="2" id="KW-0812">Transmembrane</keyword>
<organism evidence="5 6">
    <name type="scientific">Petromyzon marinus</name>
    <name type="common">Sea lamprey</name>
    <dbReference type="NCBI Taxonomy" id="7757"/>
    <lineage>
        <taxon>Eukaryota</taxon>
        <taxon>Metazoa</taxon>
        <taxon>Chordata</taxon>
        <taxon>Craniata</taxon>
        <taxon>Vertebrata</taxon>
        <taxon>Cyclostomata</taxon>
        <taxon>Hyperoartia</taxon>
        <taxon>Petromyzontiformes</taxon>
        <taxon>Petromyzontidae</taxon>
        <taxon>Petromyzon</taxon>
    </lineage>
</organism>
<evidence type="ECO:0000256" key="1">
    <source>
        <dbReference type="SAM" id="MobiDB-lite"/>
    </source>
</evidence>
<feature type="signal peptide" evidence="3">
    <location>
        <begin position="1"/>
        <end position="31"/>
    </location>
</feature>
<evidence type="ECO:0000259" key="4">
    <source>
        <dbReference type="PROSITE" id="PS50024"/>
    </source>
</evidence>
<keyword evidence="2" id="KW-1133">Transmembrane helix</keyword>
<evidence type="ECO:0000313" key="6">
    <source>
        <dbReference type="RefSeq" id="XP_032824871.1"/>
    </source>
</evidence>
<dbReference type="InterPro" id="IPR000082">
    <property type="entry name" value="SEA_dom"/>
</dbReference>
<feature type="region of interest" description="Disordered" evidence="1">
    <location>
        <begin position="41"/>
        <end position="92"/>
    </location>
</feature>
<protein>
    <submittedName>
        <fullName evidence="6">Uncharacterized protein LOC116950854</fullName>
    </submittedName>
</protein>
<gene>
    <name evidence="6" type="primary">LOC116950854</name>
</gene>
<dbReference type="Proteomes" id="UP001318040">
    <property type="component" value="Chromosome 40"/>
</dbReference>
<dbReference type="AlphaFoldDB" id="A0AAJ7X871"/>
<dbReference type="Pfam" id="PF01390">
    <property type="entry name" value="SEA"/>
    <property type="match status" value="1"/>
</dbReference>
<dbReference type="SMART" id="SM00200">
    <property type="entry name" value="SEA"/>
    <property type="match status" value="1"/>
</dbReference>
<dbReference type="PROSITE" id="PS50024">
    <property type="entry name" value="SEA"/>
    <property type="match status" value="1"/>
</dbReference>
<dbReference type="KEGG" id="pmrn:116950854"/>
<reference evidence="6" key="1">
    <citation type="submission" date="2025-08" db="UniProtKB">
        <authorList>
            <consortium name="RefSeq"/>
        </authorList>
    </citation>
    <scope>IDENTIFICATION</scope>
    <source>
        <tissue evidence="6">Sperm</tissue>
    </source>
</reference>
<name>A0AAJ7X871_PETMA</name>
<keyword evidence="5" id="KW-1185">Reference proteome</keyword>
<sequence length="299" mass="31272">MTQSTGIRVVVTLTCFSWLLTALLHTGGICAANATTTTGRTPGAENSTAAAAGPQSPSDAAKPGGGGSSGDGPTPESASTPPPPPTAEKRSRVAIPLSFVIENRNFTAELDNPMSDAFRSLERIVTFQLDQVFKNSTLKDSYITSVVRRFWRGSVGVTSDLLFDTLLGGAHPDAVSDAFLRGTHGGTRLGELGVSGPIVPGVTNEFPSWSIALLALTSTILLLNVIVLLACAVWCCRRGCAAPYGDGGGTTELYYTGETASSYPLYDTHGTLNQSKAVLSPYVENSGMTFTNKGMESPM</sequence>
<evidence type="ECO:0000256" key="3">
    <source>
        <dbReference type="SAM" id="SignalP"/>
    </source>
</evidence>
<dbReference type="RefSeq" id="XP_032824871.1">
    <property type="nucleotide sequence ID" value="XM_032968980.1"/>
</dbReference>
<accession>A0AAJ7X871</accession>
<proteinExistence type="predicted"/>
<dbReference type="SUPFAM" id="SSF82671">
    <property type="entry name" value="SEA domain"/>
    <property type="match status" value="1"/>
</dbReference>
<feature type="transmembrane region" description="Helical" evidence="2">
    <location>
        <begin position="209"/>
        <end position="235"/>
    </location>
</feature>
<dbReference type="InterPro" id="IPR036364">
    <property type="entry name" value="SEA_dom_sf"/>
</dbReference>
<feature type="chain" id="PRO_5042532930" evidence="3">
    <location>
        <begin position="32"/>
        <end position="299"/>
    </location>
</feature>
<keyword evidence="3" id="KW-0732">Signal</keyword>
<dbReference type="Gene3D" id="3.30.70.960">
    <property type="entry name" value="SEA domain"/>
    <property type="match status" value="1"/>
</dbReference>
<evidence type="ECO:0000256" key="2">
    <source>
        <dbReference type="SAM" id="Phobius"/>
    </source>
</evidence>
<keyword evidence="2" id="KW-0472">Membrane</keyword>
<feature type="domain" description="SEA" evidence="4">
    <location>
        <begin position="91"/>
        <end position="209"/>
    </location>
</feature>
<evidence type="ECO:0000313" key="5">
    <source>
        <dbReference type="Proteomes" id="UP001318040"/>
    </source>
</evidence>